<dbReference type="OrthoDB" id="412402at2759"/>
<sequence length="472" mass="53649">MAPRLHFGIEFEFCLAYQEPGQPDPSPTSTQFTVFPISEVEILDSLKNDTNRDGTPFTSEQLFRDPSRRGLRTDIFLSSARQHIRQAFIEAGLPYEHTNDHEEDIRYWHITTDPSINTTPDPKKPIEAEYVWAPMEITSPAYEYNAQNLAAVEQVCEILQTQYFTKTNLSCGLHVHFSLGITPDAPIWSFSSGPSGGYLPDPYQGVIELGRQNELAELLRTVAKKGKERYMAYNVDNIVNQLFTSAEFPEGIDENKKNPTIEFRQHYGTLDGRTATMWVKTLGGVIEWLDDADPGTYNNLLQSVLLEKWEKSGNDDLDYENEQEHGQLLAESTFRIQELLTSMGLQEQADIYTGKTYELVAQPKGSRPEKYIWEHQDGRVFLSDQEEAIYDQKEAMVKAFFAQLKALYFNPNLPFDPNASMWPAHMEPRPDEYAKKVALPPIMSGEVLELADSEELDKVNLAKSSRTPALSV</sequence>
<dbReference type="Proteomes" id="UP000184330">
    <property type="component" value="Unassembled WGS sequence"/>
</dbReference>
<dbReference type="InterPro" id="IPR022025">
    <property type="entry name" value="Amidoligase_2"/>
</dbReference>
<dbReference type="EMBL" id="FJOG01000029">
    <property type="protein sequence ID" value="CZR65138.1"/>
    <property type="molecule type" value="Genomic_DNA"/>
</dbReference>
<organism evidence="1 2">
    <name type="scientific">Phialocephala subalpina</name>
    <dbReference type="NCBI Taxonomy" id="576137"/>
    <lineage>
        <taxon>Eukaryota</taxon>
        <taxon>Fungi</taxon>
        <taxon>Dikarya</taxon>
        <taxon>Ascomycota</taxon>
        <taxon>Pezizomycotina</taxon>
        <taxon>Leotiomycetes</taxon>
        <taxon>Helotiales</taxon>
        <taxon>Mollisiaceae</taxon>
        <taxon>Phialocephala</taxon>
        <taxon>Phialocephala fortinii species complex</taxon>
    </lineage>
</organism>
<dbReference type="PANTHER" id="PTHR36847">
    <property type="entry name" value="AMIDOLIGASE ENZYME"/>
    <property type="match status" value="1"/>
</dbReference>
<evidence type="ECO:0008006" key="3">
    <source>
        <dbReference type="Google" id="ProtNLM"/>
    </source>
</evidence>
<accession>A0A1L7XJE3</accession>
<protein>
    <recommendedName>
        <fullName evidence="3">Amidoligase enzyme</fullName>
    </recommendedName>
</protein>
<name>A0A1L7XJE3_9HELO</name>
<keyword evidence="2" id="KW-1185">Reference proteome</keyword>
<evidence type="ECO:0000313" key="2">
    <source>
        <dbReference type="Proteomes" id="UP000184330"/>
    </source>
</evidence>
<evidence type="ECO:0000313" key="1">
    <source>
        <dbReference type="EMBL" id="CZR65138.1"/>
    </source>
</evidence>
<dbReference type="PANTHER" id="PTHR36847:SF1">
    <property type="entry name" value="AMIDOLIGASE ENZYME"/>
    <property type="match status" value="1"/>
</dbReference>
<gene>
    <name evidence="1" type="ORF">PAC_15038</name>
</gene>
<dbReference type="Pfam" id="PF12224">
    <property type="entry name" value="Amidoligase_2"/>
    <property type="match status" value="1"/>
</dbReference>
<proteinExistence type="predicted"/>
<reference evidence="1 2" key="1">
    <citation type="submission" date="2016-03" db="EMBL/GenBank/DDBJ databases">
        <authorList>
            <person name="Ploux O."/>
        </authorList>
    </citation>
    <scope>NUCLEOTIDE SEQUENCE [LARGE SCALE GENOMIC DNA]</scope>
    <source>
        <strain evidence="1 2">UAMH 11012</strain>
    </source>
</reference>
<dbReference type="AlphaFoldDB" id="A0A1L7XJE3"/>